<sequence>MADPERANWSSLMMRAMTKRRIWVSLFLLVLILFSSWRLILFIRSWYADATSSPSPASLAWTTLYASILYDVIFGLLSVGAALAVAVPATVVTWITILVLLTFVGKSRRTLVMEGRWITADIAGFAVKILLREGISSRQCVLLSASSS</sequence>
<evidence type="ECO:0000313" key="3">
    <source>
        <dbReference type="Proteomes" id="UP001412067"/>
    </source>
</evidence>
<feature type="transmembrane region" description="Helical" evidence="1">
    <location>
        <begin position="68"/>
        <end position="101"/>
    </location>
</feature>
<keyword evidence="3" id="KW-1185">Reference proteome</keyword>
<dbReference type="PANTHER" id="PTHR34656:SF1">
    <property type="entry name" value="PYRROLINE-5-CARBOXYLATE REDUCTASE"/>
    <property type="match status" value="1"/>
</dbReference>
<dbReference type="EMBL" id="JBBWWR010000011">
    <property type="protein sequence ID" value="KAK8959598.1"/>
    <property type="molecule type" value="Genomic_DNA"/>
</dbReference>
<proteinExistence type="predicted"/>
<accession>A0ABR2M6D5</accession>
<dbReference type="Proteomes" id="UP001412067">
    <property type="component" value="Unassembled WGS sequence"/>
</dbReference>
<protein>
    <submittedName>
        <fullName evidence="2">Uncharacterized protein</fullName>
    </submittedName>
</protein>
<reference evidence="2 3" key="1">
    <citation type="journal article" date="2022" name="Nat. Plants">
        <title>Genomes of leafy and leafless Platanthera orchids illuminate the evolution of mycoheterotrophy.</title>
        <authorList>
            <person name="Li M.H."/>
            <person name="Liu K.W."/>
            <person name="Li Z."/>
            <person name="Lu H.C."/>
            <person name="Ye Q.L."/>
            <person name="Zhang D."/>
            <person name="Wang J.Y."/>
            <person name="Li Y.F."/>
            <person name="Zhong Z.M."/>
            <person name="Liu X."/>
            <person name="Yu X."/>
            <person name="Liu D.K."/>
            <person name="Tu X.D."/>
            <person name="Liu B."/>
            <person name="Hao Y."/>
            <person name="Liao X.Y."/>
            <person name="Jiang Y.T."/>
            <person name="Sun W.H."/>
            <person name="Chen J."/>
            <person name="Chen Y.Q."/>
            <person name="Ai Y."/>
            <person name="Zhai J.W."/>
            <person name="Wu S.S."/>
            <person name="Zhou Z."/>
            <person name="Hsiao Y.Y."/>
            <person name="Wu W.L."/>
            <person name="Chen Y.Y."/>
            <person name="Lin Y.F."/>
            <person name="Hsu J.L."/>
            <person name="Li C.Y."/>
            <person name="Wang Z.W."/>
            <person name="Zhao X."/>
            <person name="Zhong W.Y."/>
            <person name="Ma X.K."/>
            <person name="Ma L."/>
            <person name="Huang J."/>
            <person name="Chen G.Z."/>
            <person name="Huang M.Z."/>
            <person name="Huang L."/>
            <person name="Peng D.H."/>
            <person name="Luo Y.B."/>
            <person name="Zou S.Q."/>
            <person name="Chen S.P."/>
            <person name="Lan S."/>
            <person name="Tsai W.C."/>
            <person name="Van de Peer Y."/>
            <person name="Liu Z.J."/>
        </authorList>
    </citation>
    <scope>NUCLEOTIDE SEQUENCE [LARGE SCALE GENOMIC DNA]</scope>
    <source>
        <strain evidence="2">Lor288</strain>
    </source>
</reference>
<evidence type="ECO:0000313" key="2">
    <source>
        <dbReference type="EMBL" id="KAK8959598.1"/>
    </source>
</evidence>
<evidence type="ECO:0000256" key="1">
    <source>
        <dbReference type="SAM" id="Phobius"/>
    </source>
</evidence>
<feature type="transmembrane region" description="Helical" evidence="1">
    <location>
        <begin position="21"/>
        <end position="48"/>
    </location>
</feature>
<gene>
    <name evidence="2" type="ORF">KSP40_PGU016167</name>
</gene>
<name>A0ABR2M6D5_9ASPA</name>
<organism evidence="2 3">
    <name type="scientific">Platanthera guangdongensis</name>
    <dbReference type="NCBI Taxonomy" id="2320717"/>
    <lineage>
        <taxon>Eukaryota</taxon>
        <taxon>Viridiplantae</taxon>
        <taxon>Streptophyta</taxon>
        <taxon>Embryophyta</taxon>
        <taxon>Tracheophyta</taxon>
        <taxon>Spermatophyta</taxon>
        <taxon>Magnoliopsida</taxon>
        <taxon>Liliopsida</taxon>
        <taxon>Asparagales</taxon>
        <taxon>Orchidaceae</taxon>
        <taxon>Orchidoideae</taxon>
        <taxon>Orchideae</taxon>
        <taxon>Orchidinae</taxon>
        <taxon>Platanthera</taxon>
    </lineage>
</organism>
<comment type="caution">
    <text evidence="2">The sequence shown here is derived from an EMBL/GenBank/DDBJ whole genome shotgun (WGS) entry which is preliminary data.</text>
</comment>
<dbReference type="PANTHER" id="PTHR34656">
    <property type="entry name" value="PYRROLINE-5-CARBOXYLATE REDUCTASE"/>
    <property type="match status" value="1"/>
</dbReference>
<keyword evidence="1" id="KW-0812">Transmembrane</keyword>
<keyword evidence="1" id="KW-1133">Transmembrane helix</keyword>
<keyword evidence="1" id="KW-0472">Membrane</keyword>